<dbReference type="Gene3D" id="3.80.10.10">
    <property type="entry name" value="Ribonuclease Inhibitor"/>
    <property type="match status" value="1"/>
</dbReference>
<accession>A0A409VKL7</accession>
<name>A0A409VKL7_9AGAR</name>
<evidence type="ECO:0008006" key="3">
    <source>
        <dbReference type="Google" id="ProtNLM"/>
    </source>
</evidence>
<dbReference type="InterPro" id="IPR032675">
    <property type="entry name" value="LRR_dom_sf"/>
</dbReference>
<dbReference type="Proteomes" id="UP000284706">
    <property type="component" value="Unassembled WGS sequence"/>
</dbReference>
<dbReference type="EMBL" id="NHYE01005621">
    <property type="protein sequence ID" value="PPQ66812.1"/>
    <property type="molecule type" value="Genomic_DNA"/>
</dbReference>
<reference evidence="1 2" key="1">
    <citation type="journal article" date="2018" name="Evol. Lett.">
        <title>Horizontal gene cluster transfer increased hallucinogenic mushroom diversity.</title>
        <authorList>
            <person name="Reynolds H.T."/>
            <person name="Vijayakumar V."/>
            <person name="Gluck-Thaler E."/>
            <person name="Korotkin H.B."/>
            <person name="Matheny P.B."/>
            <person name="Slot J.C."/>
        </authorList>
    </citation>
    <scope>NUCLEOTIDE SEQUENCE [LARGE SCALE GENOMIC DNA]</scope>
    <source>
        <strain evidence="1 2">SRW20</strain>
    </source>
</reference>
<dbReference type="InParanoid" id="A0A409VKL7"/>
<keyword evidence="2" id="KW-1185">Reference proteome</keyword>
<dbReference type="AlphaFoldDB" id="A0A409VKL7"/>
<gene>
    <name evidence="1" type="ORF">CVT26_009661</name>
</gene>
<organism evidence="1 2">
    <name type="scientific">Gymnopilus dilepis</name>
    <dbReference type="NCBI Taxonomy" id="231916"/>
    <lineage>
        <taxon>Eukaryota</taxon>
        <taxon>Fungi</taxon>
        <taxon>Dikarya</taxon>
        <taxon>Basidiomycota</taxon>
        <taxon>Agaricomycotina</taxon>
        <taxon>Agaricomycetes</taxon>
        <taxon>Agaricomycetidae</taxon>
        <taxon>Agaricales</taxon>
        <taxon>Agaricineae</taxon>
        <taxon>Hymenogastraceae</taxon>
        <taxon>Gymnopilus</taxon>
    </lineage>
</organism>
<evidence type="ECO:0000313" key="1">
    <source>
        <dbReference type="EMBL" id="PPQ66812.1"/>
    </source>
</evidence>
<evidence type="ECO:0000313" key="2">
    <source>
        <dbReference type="Proteomes" id="UP000284706"/>
    </source>
</evidence>
<sequence length="379" mass="42747">MQLEFSASFINVSQHDSTLQPHYLGGTKGRRILWIDIRKKYQFGVNDEIIFYLDAKQIAEHQASSDPWVLPDEMLEALRKLVDADSNNPCSQRIDSVLWDIEGGSQPNPAGWKALDGLSPKHLTMSGGFYEDCNLVPLRDLHHQWTDLQSLTFVGMASNQILHDAPSVISLISSLTLDYCCGLHYVHPNAANLADLVIIGNNACDIFISGIDDNPTLAHTLETLEVVSGVGGTEFSYDYDPEDFRDALRKCTNLRTFRFRMAYEDDLATYLASDIPSSVKHLSLKFERSVPLLHYFDDWIEKASSTAWLPALKTLKMIVDPEKPVAGLAGSEDTTPWIRKVDDAPDHLSSNEFDQEFERKRSVFYSMLKNLRPSVELFT</sequence>
<protein>
    <recommendedName>
        <fullName evidence="3">F-box domain-containing protein</fullName>
    </recommendedName>
</protein>
<comment type="caution">
    <text evidence="1">The sequence shown here is derived from an EMBL/GenBank/DDBJ whole genome shotgun (WGS) entry which is preliminary data.</text>
</comment>
<dbReference type="OrthoDB" id="3267648at2759"/>
<proteinExistence type="predicted"/>